<reference evidence="1 2" key="1">
    <citation type="submission" date="2019-11" db="EMBL/GenBank/DDBJ databases">
        <title>Draft genome sequence of Kocuria indica DP-K7, a methyl red degrading Actinobacterium.</title>
        <authorList>
            <person name="Kumaran S."/>
            <person name="Tischler D."/>
            <person name="Ngo A.C.R."/>
            <person name="Schultes F."/>
        </authorList>
    </citation>
    <scope>NUCLEOTIDE SEQUENCE [LARGE SCALE GENOMIC DNA]</scope>
    <source>
        <strain evidence="1 2">DP-K7</strain>
    </source>
</reference>
<comment type="caution">
    <text evidence="1">The sequence shown here is derived from an EMBL/GenBank/DDBJ whole genome shotgun (WGS) entry which is preliminary data.</text>
</comment>
<name>A0A6N9R0A2_9MICC</name>
<proteinExistence type="predicted"/>
<dbReference type="AlphaFoldDB" id="A0A6N9R0A2"/>
<sequence length="173" mass="17768">MSPGPSAVEPLSVQTLGDIGQSDAYSVSMPLQRWHVDDVGEVGFEERVRLGPELVLGGDEVLDGLGPLGAPLVKCGLDSLSGLCLGGRGDGELLVAVGDELFGDADGPGLPRARCLAGGLAGAAVRFADQEPIPELGIIAVGVEQRVRPVGLDQLRLRDLLFPPSVVGLAGEL</sequence>
<accession>A0A6N9R0A2</accession>
<protein>
    <submittedName>
        <fullName evidence="1">Uncharacterized protein</fullName>
    </submittedName>
</protein>
<evidence type="ECO:0000313" key="1">
    <source>
        <dbReference type="EMBL" id="NDO78317.1"/>
    </source>
</evidence>
<dbReference type="RefSeq" id="WP_202932050.1">
    <property type="nucleotide sequence ID" value="NZ_WMHZ01000011.1"/>
</dbReference>
<organism evidence="1 2">
    <name type="scientific">Kocuria marina subsp. indica</name>
    <dbReference type="NCBI Taxonomy" id="1049583"/>
    <lineage>
        <taxon>Bacteria</taxon>
        <taxon>Bacillati</taxon>
        <taxon>Actinomycetota</taxon>
        <taxon>Actinomycetes</taxon>
        <taxon>Micrococcales</taxon>
        <taxon>Micrococcaceae</taxon>
        <taxon>Kocuria</taxon>
    </lineage>
</organism>
<dbReference type="EMBL" id="WMHZ01000011">
    <property type="protein sequence ID" value="NDO78317.1"/>
    <property type="molecule type" value="Genomic_DNA"/>
</dbReference>
<gene>
    <name evidence="1" type="ORF">GKZ75_08800</name>
</gene>
<dbReference type="Proteomes" id="UP000471026">
    <property type="component" value="Unassembled WGS sequence"/>
</dbReference>
<evidence type="ECO:0000313" key="2">
    <source>
        <dbReference type="Proteomes" id="UP000471026"/>
    </source>
</evidence>